<evidence type="ECO:0000256" key="1">
    <source>
        <dbReference type="SAM" id="SignalP"/>
    </source>
</evidence>
<protein>
    <recommendedName>
        <fullName evidence="4">Secreted protein</fullName>
    </recommendedName>
</protein>
<dbReference type="RefSeq" id="WP_096288784.1">
    <property type="nucleotide sequence ID" value="NZ_FXEG02000003.1"/>
</dbReference>
<organism evidence="2 3">
    <name type="scientific">Mycobacterium ahvazicum</name>
    <dbReference type="NCBI Taxonomy" id="1964395"/>
    <lineage>
        <taxon>Bacteria</taxon>
        <taxon>Bacillati</taxon>
        <taxon>Actinomycetota</taxon>
        <taxon>Actinomycetes</taxon>
        <taxon>Mycobacteriales</taxon>
        <taxon>Mycobacteriaceae</taxon>
        <taxon>Mycobacterium</taxon>
        <taxon>Mycobacterium simiae complex</taxon>
    </lineage>
</organism>
<comment type="caution">
    <text evidence="2">The sequence shown here is derived from an EMBL/GenBank/DDBJ whole genome shotgun (WGS) entry which is preliminary data.</text>
</comment>
<reference evidence="2" key="1">
    <citation type="submission" date="2018-01" db="EMBL/GenBank/DDBJ databases">
        <authorList>
            <consortium name="Urmite Genomes"/>
        </authorList>
    </citation>
    <scope>NUCLEOTIDE SEQUENCE [LARGE SCALE GENOMIC DNA]</scope>
    <source>
        <strain evidence="2">AFP003</strain>
    </source>
</reference>
<feature type="signal peptide" evidence="1">
    <location>
        <begin position="1"/>
        <end position="21"/>
    </location>
</feature>
<proteinExistence type="predicted"/>
<feature type="chain" id="PRO_5038332334" description="Secreted protein" evidence="1">
    <location>
        <begin position="22"/>
        <end position="174"/>
    </location>
</feature>
<keyword evidence="1" id="KW-0732">Signal</keyword>
<sequence>MSGHRTTAVVALALSVGDALATAPTTFAADPLWNGQYILTLSANAKAGTSIAARQPEYAHRASVSITSKCAAGVCTATVNDPPPPKNEFMPQTVEFTWNGSQWVREMTWKWDCLLPDGTVEYDPAKSITAYTPGPNGVLTGVFHTDITSGACRGNVDMPVTAAPANPPTVPPTV</sequence>
<dbReference type="Proteomes" id="UP000236318">
    <property type="component" value="Unassembled WGS sequence"/>
</dbReference>
<gene>
    <name evidence="2" type="ORF">MAAFP003_3470</name>
</gene>
<evidence type="ECO:0008006" key="4">
    <source>
        <dbReference type="Google" id="ProtNLM"/>
    </source>
</evidence>
<dbReference type="OrthoDB" id="4459650at2"/>
<evidence type="ECO:0000313" key="2">
    <source>
        <dbReference type="EMBL" id="SOX54791.1"/>
    </source>
</evidence>
<keyword evidence="3" id="KW-1185">Reference proteome</keyword>
<name>A0A2K4YDE1_9MYCO</name>
<dbReference type="AlphaFoldDB" id="A0A2K4YDE1"/>
<accession>A0A2K4YDE1</accession>
<evidence type="ECO:0000313" key="3">
    <source>
        <dbReference type="Proteomes" id="UP000236318"/>
    </source>
</evidence>
<dbReference type="EMBL" id="FXEG02000003">
    <property type="protein sequence ID" value="SOX54791.1"/>
    <property type="molecule type" value="Genomic_DNA"/>
</dbReference>